<keyword evidence="1" id="KW-1133">Transmembrane helix</keyword>
<feature type="transmembrane region" description="Helical" evidence="1">
    <location>
        <begin position="164"/>
        <end position="181"/>
    </location>
</feature>
<feature type="transmembrane region" description="Helical" evidence="1">
    <location>
        <begin position="29"/>
        <end position="47"/>
    </location>
</feature>
<evidence type="ECO:0000313" key="2">
    <source>
        <dbReference type="EMBL" id="GAB14902.1"/>
    </source>
</evidence>
<feature type="transmembrane region" description="Helical" evidence="1">
    <location>
        <begin position="188"/>
        <end position="207"/>
    </location>
</feature>
<feature type="transmembrane region" description="Helical" evidence="1">
    <location>
        <begin position="136"/>
        <end position="158"/>
    </location>
</feature>
<dbReference type="Proteomes" id="UP000003828">
    <property type="component" value="Unassembled WGS sequence"/>
</dbReference>
<feature type="transmembrane region" description="Helical" evidence="1">
    <location>
        <begin position="53"/>
        <end position="72"/>
    </location>
</feature>
<evidence type="ECO:0000313" key="3">
    <source>
        <dbReference type="Proteomes" id="UP000003828"/>
    </source>
</evidence>
<feature type="transmembrane region" description="Helical" evidence="1">
    <location>
        <begin position="106"/>
        <end position="124"/>
    </location>
</feature>
<dbReference type="STRING" id="1077972.ARGLB_078_00810"/>
<feature type="transmembrane region" description="Helical" evidence="1">
    <location>
        <begin position="240"/>
        <end position="263"/>
    </location>
</feature>
<keyword evidence="3" id="KW-1185">Reference proteome</keyword>
<feature type="transmembrane region" description="Helical" evidence="1">
    <location>
        <begin position="213"/>
        <end position="233"/>
    </location>
</feature>
<comment type="caution">
    <text evidence="2">The sequence shown here is derived from an EMBL/GenBank/DDBJ whole genome shotgun (WGS) entry which is preliminary data.</text>
</comment>
<dbReference type="EMBL" id="BAEG01000078">
    <property type="protein sequence ID" value="GAB14902.1"/>
    <property type="molecule type" value="Genomic_DNA"/>
</dbReference>
<accession>H0QQ01</accession>
<proteinExistence type="predicted"/>
<reference evidence="2 3" key="1">
    <citation type="submission" date="2011-12" db="EMBL/GenBank/DDBJ databases">
        <title>Whole genome shotgun sequence of Arthrobacter globiformis NBRC 12137.</title>
        <authorList>
            <person name="Miyazawa S."/>
            <person name="Hosoyama A."/>
            <person name="Tsuchikane K."/>
            <person name="Katsumata H."/>
            <person name="Yamazaki S."/>
            <person name="Fujita N."/>
        </authorList>
    </citation>
    <scope>NUCLEOTIDE SEQUENCE [LARGE SCALE GENOMIC DNA]</scope>
    <source>
        <strain evidence="2 3">NBRC 12137</strain>
    </source>
</reference>
<name>H0QQ01_ARTG1</name>
<gene>
    <name evidence="2" type="ORF">ARGLB_078_00810</name>
</gene>
<dbReference type="AlphaFoldDB" id="H0QQ01"/>
<keyword evidence="1" id="KW-0472">Membrane</keyword>
<dbReference type="eggNOG" id="ENOG5032UDI">
    <property type="taxonomic scope" value="Bacteria"/>
</dbReference>
<keyword evidence="1" id="KW-0812">Transmembrane</keyword>
<evidence type="ECO:0000256" key="1">
    <source>
        <dbReference type="SAM" id="Phobius"/>
    </source>
</evidence>
<protein>
    <recommendedName>
        <fullName evidence="4">Permease</fullName>
    </recommendedName>
</protein>
<evidence type="ECO:0008006" key="4">
    <source>
        <dbReference type="Google" id="ProtNLM"/>
    </source>
</evidence>
<sequence>MSAESEMSTPRPAPELGAPAAAGRTLQSWSIGVVGLVGLATLVASVFRTPDVLLAVAALFALAIGVGWPHYLEIPAKKTLAAVIGLSGAGSAVAASFAAAPGYLNWTPGFIALGVGAVFLVQLVRGTGQAQRLESTLGCSVGVLLSCLGSGWIASARFNGVKEMVLVAGISAAVALLAGLIRWPDRIIAPLGITLAGLAGPLAGLVFSDIAVLPAAVFGVVVGAVLVSFRRLVTLRGAPLNFPAALGMGLAPIAAVGSLAYFIDKLLIS</sequence>
<organism evidence="2 3">
    <name type="scientific">Arthrobacter globiformis (strain ATCC 8010 / DSM 20124 / JCM 1332 / NBRC 12137 / NCIMB 8907 / NRRL B-2979 / 168)</name>
    <dbReference type="NCBI Taxonomy" id="1077972"/>
    <lineage>
        <taxon>Bacteria</taxon>
        <taxon>Bacillati</taxon>
        <taxon>Actinomycetota</taxon>
        <taxon>Actinomycetes</taxon>
        <taxon>Micrococcales</taxon>
        <taxon>Micrococcaceae</taxon>
        <taxon>Arthrobacter</taxon>
    </lineage>
</organism>